<dbReference type="SUPFAM" id="SSF50978">
    <property type="entry name" value="WD40 repeat-like"/>
    <property type="match status" value="1"/>
</dbReference>
<dbReference type="VEuPathDB" id="MicrosporidiaDB:H312_00073"/>
<feature type="domain" description="Vacuolar import/degradation Vid27 C-terminal" evidence="1">
    <location>
        <begin position="404"/>
        <end position="499"/>
    </location>
</feature>
<evidence type="ECO:0000313" key="2">
    <source>
        <dbReference type="EMBL" id="KCZ82415.1"/>
    </source>
</evidence>
<dbReference type="InterPro" id="IPR040458">
    <property type="entry name" value="Vid27"/>
</dbReference>
<dbReference type="Gene3D" id="2.130.10.10">
    <property type="entry name" value="YVTN repeat-like/Quinoprotein amine dehydrogenase"/>
    <property type="match status" value="1"/>
</dbReference>
<proteinExistence type="predicted"/>
<dbReference type="Pfam" id="PF08553">
    <property type="entry name" value="VID27"/>
    <property type="match status" value="2"/>
</dbReference>
<dbReference type="OrthoDB" id="10251113at2759"/>
<sequence length="508" mass="59222">MFPFLRLNSRDGELYHGSVKIFECSYKITKETLFFISKEEERSFQINKMYNLELNNKTLSFSYFSDDYNFKSKGKIDDLFNNLSKSVERDKKFECIVNLSRYELGRFIKEGEQPLVIKGDNIVLEDKLIEIKEIVDLYFEKKDSSVILSYLDKDKKKEETIAILFNDYFILLKFLSYVKFNKSEEIIDNKSEEEEEESDVPEEKLPNKTKDGIKNDGLLVGKNNLLFVSRGEALGIFSTEKDLEFRETITNALEDSLSKMKLYNNNLLLQDKDNTTLKVLDLNKQEIVEKRDTKNQLTDFFTEKDFLGGVTENSILNFDFRNKDLIVNKKEYKTKPMFTVGNVKKNNIVIGSTNGDIRFYDSIGKKAKELIKGYGSKPIYVDLFDKYTLVTFKEYIILFYDKKQVKLSLKQSHIEFLKGEINFTPCKFSSDGERIVTSTNNYVIVWKMSDILSDKLMSYRIKHFNDSVIANTFSEGDSNTILLALPDDVKKTGTNTLWSLDKEIYKRK</sequence>
<dbReference type="EMBL" id="KK365130">
    <property type="protein sequence ID" value="KCZ82415.1"/>
    <property type="molecule type" value="Genomic_DNA"/>
</dbReference>
<evidence type="ECO:0000259" key="1">
    <source>
        <dbReference type="Pfam" id="PF08553"/>
    </source>
</evidence>
<gene>
    <name evidence="2" type="ORF">H312_00073</name>
</gene>
<reference evidence="3" key="1">
    <citation type="submission" date="2013-02" db="EMBL/GenBank/DDBJ databases">
        <authorList>
            <consortium name="The Broad Institute Genome Sequencing Platform"/>
            <person name="Cuomo C."/>
            <person name="Becnel J."/>
            <person name="Sanscrainte N."/>
            <person name="Walker B."/>
            <person name="Young S.K."/>
            <person name="Zeng Q."/>
            <person name="Gargeya S."/>
            <person name="Fitzgerald M."/>
            <person name="Haas B."/>
            <person name="Abouelleil A."/>
            <person name="Alvarado L."/>
            <person name="Arachchi H.M."/>
            <person name="Berlin A.M."/>
            <person name="Chapman S.B."/>
            <person name="Dewar J."/>
            <person name="Goldberg J."/>
            <person name="Griggs A."/>
            <person name="Gujja S."/>
            <person name="Hansen M."/>
            <person name="Howarth C."/>
            <person name="Imamovic A."/>
            <person name="Larimer J."/>
            <person name="McCowan C."/>
            <person name="Murphy C."/>
            <person name="Neiman D."/>
            <person name="Pearson M."/>
            <person name="Priest M."/>
            <person name="Roberts A."/>
            <person name="Saif S."/>
            <person name="Shea T."/>
            <person name="Sisk P."/>
            <person name="Sykes S."/>
            <person name="Wortman J."/>
            <person name="Nusbaum C."/>
            <person name="Birren B."/>
        </authorList>
    </citation>
    <scope>NUCLEOTIDE SEQUENCE [LARGE SCALE GENOMIC DNA]</scope>
    <source>
        <strain evidence="3">PRA339</strain>
    </source>
</reference>
<protein>
    <recommendedName>
        <fullName evidence="1">Vacuolar import/degradation Vid27 C-terminal domain-containing protein</fullName>
    </recommendedName>
</protein>
<dbReference type="STRING" id="1288291.A0A059F5E0"/>
<dbReference type="HOGENOM" id="CLU_007002_1_1_1"/>
<feature type="domain" description="Vacuolar import/degradation Vid27 C-terminal" evidence="1">
    <location>
        <begin position="215"/>
        <end position="399"/>
    </location>
</feature>
<dbReference type="AlphaFoldDB" id="A0A059F5E0"/>
<name>A0A059F5E0_9MICR</name>
<dbReference type="InterPro" id="IPR015943">
    <property type="entry name" value="WD40/YVTN_repeat-like_dom_sf"/>
</dbReference>
<dbReference type="InterPro" id="IPR036322">
    <property type="entry name" value="WD40_repeat_dom_sf"/>
</dbReference>
<dbReference type="PANTHER" id="PTHR31913">
    <property type="entry name" value="VACUOLAR IMPORT AND DEGRADATION PROTEIN 27"/>
    <property type="match status" value="1"/>
</dbReference>
<dbReference type="PANTHER" id="PTHR31913:SF0">
    <property type="entry name" value="VACUOLAR IMPORT AND DEGRADATION PROTEIN 27"/>
    <property type="match status" value="1"/>
</dbReference>
<keyword evidence="3" id="KW-1185">Reference proteome</keyword>
<dbReference type="InterPro" id="IPR013863">
    <property type="entry name" value="VID27_C"/>
</dbReference>
<reference evidence="2 3" key="2">
    <citation type="submission" date="2014-03" db="EMBL/GenBank/DDBJ databases">
        <title>The Genome Sequence of Anncaliia algerae insect isolate PRA339.</title>
        <authorList>
            <consortium name="The Broad Institute Genome Sequencing Platform"/>
            <consortium name="The Broad Institute Genome Sequencing Center for Infectious Disease"/>
            <person name="Cuomo C."/>
            <person name="Becnel J."/>
            <person name="Sanscrainte N."/>
            <person name="Walker B."/>
            <person name="Young S.K."/>
            <person name="Zeng Q."/>
            <person name="Gargeya S."/>
            <person name="Fitzgerald M."/>
            <person name="Haas B."/>
            <person name="Abouelleil A."/>
            <person name="Alvarado L."/>
            <person name="Arachchi H.M."/>
            <person name="Berlin A.M."/>
            <person name="Chapman S.B."/>
            <person name="Dewar J."/>
            <person name="Goldberg J."/>
            <person name="Griggs A."/>
            <person name="Gujja S."/>
            <person name="Hansen M."/>
            <person name="Howarth C."/>
            <person name="Imamovic A."/>
            <person name="Larimer J."/>
            <person name="McCowan C."/>
            <person name="Murphy C."/>
            <person name="Neiman D."/>
            <person name="Pearson M."/>
            <person name="Priest M."/>
            <person name="Roberts A."/>
            <person name="Saif S."/>
            <person name="Shea T."/>
            <person name="Sisk P."/>
            <person name="Sykes S."/>
            <person name="Wortman J."/>
            <person name="Nusbaum C."/>
            <person name="Birren B."/>
        </authorList>
    </citation>
    <scope>NUCLEOTIDE SEQUENCE [LARGE SCALE GENOMIC DNA]</scope>
    <source>
        <strain evidence="2 3">PRA339</strain>
    </source>
</reference>
<dbReference type="Proteomes" id="UP000030655">
    <property type="component" value="Unassembled WGS sequence"/>
</dbReference>
<accession>A0A059F5E0</accession>
<organism evidence="2 3">
    <name type="scientific">Anncaliia algerae PRA339</name>
    <dbReference type="NCBI Taxonomy" id="1288291"/>
    <lineage>
        <taxon>Eukaryota</taxon>
        <taxon>Fungi</taxon>
        <taxon>Fungi incertae sedis</taxon>
        <taxon>Microsporidia</taxon>
        <taxon>Tubulinosematoidea</taxon>
        <taxon>Tubulinosematidae</taxon>
        <taxon>Anncaliia</taxon>
    </lineage>
</organism>
<dbReference type="GO" id="GO:0005634">
    <property type="term" value="C:nucleus"/>
    <property type="evidence" value="ECO:0007669"/>
    <property type="project" value="TreeGrafter"/>
</dbReference>
<dbReference type="GO" id="GO:0005737">
    <property type="term" value="C:cytoplasm"/>
    <property type="evidence" value="ECO:0007669"/>
    <property type="project" value="TreeGrafter"/>
</dbReference>
<evidence type="ECO:0000313" key="3">
    <source>
        <dbReference type="Proteomes" id="UP000030655"/>
    </source>
</evidence>